<protein>
    <submittedName>
        <fullName evidence="2">Uncharacterized protein</fullName>
    </submittedName>
</protein>
<organism evidence="2 3">
    <name type="scientific">Blastopirellula marina</name>
    <dbReference type="NCBI Taxonomy" id="124"/>
    <lineage>
        <taxon>Bacteria</taxon>
        <taxon>Pseudomonadati</taxon>
        <taxon>Planctomycetota</taxon>
        <taxon>Planctomycetia</taxon>
        <taxon>Pirellulales</taxon>
        <taxon>Pirellulaceae</taxon>
        <taxon>Blastopirellula</taxon>
    </lineage>
</organism>
<feature type="signal peptide" evidence="1">
    <location>
        <begin position="1"/>
        <end position="20"/>
    </location>
</feature>
<dbReference type="OrthoDB" id="9870555at2"/>
<name>A0A2S8G9Q6_9BACT</name>
<dbReference type="Proteomes" id="UP000239388">
    <property type="component" value="Unassembled WGS sequence"/>
</dbReference>
<evidence type="ECO:0000313" key="3">
    <source>
        <dbReference type="Proteomes" id="UP000239388"/>
    </source>
</evidence>
<dbReference type="AlphaFoldDB" id="A0A2S8G9Q6"/>
<dbReference type="RefSeq" id="WP_105351944.1">
    <property type="nucleotide sequence ID" value="NZ_PUIB01000006.1"/>
</dbReference>
<evidence type="ECO:0000313" key="2">
    <source>
        <dbReference type="EMBL" id="PQO41196.1"/>
    </source>
</evidence>
<keyword evidence="1" id="KW-0732">Signal</keyword>
<evidence type="ECO:0000256" key="1">
    <source>
        <dbReference type="SAM" id="SignalP"/>
    </source>
</evidence>
<gene>
    <name evidence="2" type="ORF">C5Y98_04400</name>
</gene>
<accession>A0A2S8G9Q6</accession>
<dbReference type="PROSITE" id="PS51257">
    <property type="entry name" value="PROKAR_LIPOPROTEIN"/>
    <property type="match status" value="1"/>
</dbReference>
<reference evidence="2 3" key="1">
    <citation type="submission" date="2018-02" db="EMBL/GenBank/DDBJ databases">
        <title>Comparative genomes isolates from brazilian mangrove.</title>
        <authorList>
            <person name="Araujo J.E."/>
            <person name="Taketani R.G."/>
            <person name="Silva M.C.P."/>
            <person name="Loureco M.V."/>
            <person name="Andreote F.D."/>
        </authorList>
    </citation>
    <scope>NUCLEOTIDE SEQUENCE [LARGE SCALE GENOMIC DNA]</scope>
    <source>
        <strain evidence="2 3">NAP PRIS-MGV</strain>
    </source>
</reference>
<sequence>MRIVCASLFTWIALAGCLVAEEPAKGKEQSPKEIVEAGVLQFYQRMASEDAQVREKELDAVIPDQKTLAALLGDDAPLIWSRFADLRKQIIAQSDRAKQEADHMGKIVSVEAVDIRQEEGFGKYDRMLEVIPKDIPVYRAKIQFAKSTGGASFYVVIDGHMKFVRGLDGMVKYIDEQKKGKP</sequence>
<proteinExistence type="predicted"/>
<comment type="caution">
    <text evidence="2">The sequence shown here is derived from an EMBL/GenBank/DDBJ whole genome shotgun (WGS) entry which is preliminary data.</text>
</comment>
<feature type="chain" id="PRO_5015410875" evidence="1">
    <location>
        <begin position="21"/>
        <end position="182"/>
    </location>
</feature>
<dbReference type="EMBL" id="PUIB01000006">
    <property type="protein sequence ID" value="PQO41196.1"/>
    <property type="molecule type" value="Genomic_DNA"/>
</dbReference>